<proteinExistence type="predicted"/>
<organism evidence="2 3">
    <name type="scientific">Rubus argutus</name>
    <name type="common">Southern blackberry</name>
    <dbReference type="NCBI Taxonomy" id="59490"/>
    <lineage>
        <taxon>Eukaryota</taxon>
        <taxon>Viridiplantae</taxon>
        <taxon>Streptophyta</taxon>
        <taxon>Embryophyta</taxon>
        <taxon>Tracheophyta</taxon>
        <taxon>Spermatophyta</taxon>
        <taxon>Magnoliopsida</taxon>
        <taxon>eudicotyledons</taxon>
        <taxon>Gunneridae</taxon>
        <taxon>Pentapetalae</taxon>
        <taxon>rosids</taxon>
        <taxon>fabids</taxon>
        <taxon>Rosales</taxon>
        <taxon>Rosaceae</taxon>
        <taxon>Rosoideae</taxon>
        <taxon>Rosoideae incertae sedis</taxon>
        <taxon>Rubus</taxon>
    </lineage>
</organism>
<dbReference type="EMBL" id="JBEDUW010000005">
    <property type="protein sequence ID" value="KAK9927292.1"/>
    <property type="molecule type" value="Genomic_DNA"/>
</dbReference>
<feature type="region of interest" description="Disordered" evidence="1">
    <location>
        <begin position="45"/>
        <end position="81"/>
    </location>
</feature>
<evidence type="ECO:0000313" key="2">
    <source>
        <dbReference type="EMBL" id="KAK9927292.1"/>
    </source>
</evidence>
<name>A0AAW1WRP4_RUBAR</name>
<comment type="caution">
    <text evidence="2">The sequence shown here is derived from an EMBL/GenBank/DDBJ whole genome shotgun (WGS) entry which is preliminary data.</text>
</comment>
<dbReference type="Proteomes" id="UP001457282">
    <property type="component" value="Unassembled WGS sequence"/>
</dbReference>
<keyword evidence="3" id="KW-1185">Reference proteome</keyword>
<evidence type="ECO:0000256" key="1">
    <source>
        <dbReference type="SAM" id="MobiDB-lite"/>
    </source>
</evidence>
<protein>
    <submittedName>
        <fullName evidence="2">Uncharacterized protein</fullName>
    </submittedName>
</protein>
<sequence length="81" mass="8562">MATERARGGSGLGVSGILIRQRHRRLGPRVWVQSTGSLVAEQLGKMGSPASTRSGYWRGEGQRARGDGQCGHGLGLSTVDE</sequence>
<evidence type="ECO:0000313" key="3">
    <source>
        <dbReference type="Proteomes" id="UP001457282"/>
    </source>
</evidence>
<accession>A0AAW1WRP4</accession>
<gene>
    <name evidence="2" type="ORF">M0R45_024483</name>
</gene>
<dbReference type="AlphaFoldDB" id="A0AAW1WRP4"/>
<reference evidence="2 3" key="1">
    <citation type="journal article" date="2023" name="G3 (Bethesda)">
        <title>A chromosome-length genome assembly and annotation of blackberry (Rubus argutus, cv. 'Hillquist').</title>
        <authorList>
            <person name="Bruna T."/>
            <person name="Aryal R."/>
            <person name="Dudchenko O."/>
            <person name="Sargent D.J."/>
            <person name="Mead D."/>
            <person name="Buti M."/>
            <person name="Cavallini A."/>
            <person name="Hytonen T."/>
            <person name="Andres J."/>
            <person name="Pham M."/>
            <person name="Weisz D."/>
            <person name="Mascagni F."/>
            <person name="Usai G."/>
            <person name="Natali L."/>
            <person name="Bassil N."/>
            <person name="Fernandez G.E."/>
            <person name="Lomsadze A."/>
            <person name="Armour M."/>
            <person name="Olukolu B."/>
            <person name="Poorten T."/>
            <person name="Britton C."/>
            <person name="Davik J."/>
            <person name="Ashrafi H."/>
            <person name="Aiden E.L."/>
            <person name="Borodovsky M."/>
            <person name="Worthington M."/>
        </authorList>
    </citation>
    <scope>NUCLEOTIDE SEQUENCE [LARGE SCALE GENOMIC DNA]</scope>
    <source>
        <strain evidence="2">PI 553951</strain>
    </source>
</reference>